<keyword evidence="2" id="KW-1185">Reference proteome</keyword>
<sequence>MSGANVWNRSRERMRRFPELLAQCAEEAAVYGKCVSVTTTGKQELNKNHCAKEFHALKNCFMSAAKKSAK</sequence>
<dbReference type="AlphaFoldDB" id="A0AAD8D514"/>
<accession>A0AAD8D514</accession>
<organism evidence="1 2">
    <name type="scientific">Acipenser oxyrinchus oxyrinchus</name>
    <dbReference type="NCBI Taxonomy" id="40147"/>
    <lineage>
        <taxon>Eukaryota</taxon>
        <taxon>Metazoa</taxon>
        <taxon>Chordata</taxon>
        <taxon>Craniata</taxon>
        <taxon>Vertebrata</taxon>
        <taxon>Euteleostomi</taxon>
        <taxon>Actinopterygii</taxon>
        <taxon>Chondrostei</taxon>
        <taxon>Acipenseriformes</taxon>
        <taxon>Acipenseridae</taxon>
        <taxon>Acipenser</taxon>
    </lineage>
</organism>
<dbReference type="PANTHER" id="PTHR34561">
    <property type="entry name" value="NADH DEHYDROGENASE [UBIQUINONE] 1 ALPHA SUBCOMPLEX ASSEMBLY FACTOR 8"/>
    <property type="match status" value="1"/>
</dbReference>
<proteinExistence type="predicted"/>
<evidence type="ECO:0000313" key="1">
    <source>
        <dbReference type="EMBL" id="KAK1163752.1"/>
    </source>
</evidence>
<name>A0AAD8D514_ACIOX</name>
<dbReference type="Proteomes" id="UP001230051">
    <property type="component" value="Unassembled WGS sequence"/>
</dbReference>
<protein>
    <submittedName>
        <fullName evidence="1">NADH dehydrogenase [ubiquinone] 1 alpha subcomplex assembly factor 8</fullName>
    </submittedName>
</protein>
<gene>
    <name evidence="1" type="primary">NDUFAF8</name>
    <name evidence="1" type="ORF">AOXY_G15642</name>
</gene>
<comment type="caution">
    <text evidence="1">The sequence shown here is derived from an EMBL/GenBank/DDBJ whole genome shotgun (WGS) entry which is preliminary data.</text>
</comment>
<reference evidence="1" key="1">
    <citation type="submission" date="2022-02" db="EMBL/GenBank/DDBJ databases">
        <title>Atlantic sturgeon de novo genome assembly.</title>
        <authorList>
            <person name="Stock M."/>
            <person name="Klopp C."/>
            <person name="Guiguen Y."/>
            <person name="Cabau C."/>
            <person name="Parinello H."/>
            <person name="Santidrian Yebra-Pimentel E."/>
            <person name="Kuhl H."/>
            <person name="Dirks R.P."/>
            <person name="Guessner J."/>
            <person name="Wuertz S."/>
            <person name="Du K."/>
            <person name="Schartl M."/>
        </authorList>
    </citation>
    <scope>NUCLEOTIDE SEQUENCE</scope>
    <source>
        <strain evidence="1">STURGEONOMICS-FGT-2020</strain>
        <tissue evidence="1">Whole blood</tissue>
    </source>
</reference>
<dbReference type="PANTHER" id="PTHR34561:SF1">
    <property type="entry name" value="NADH DEHYDROGENASE [UBIQUINONE] 1 ALPHA SUBCOMPLEX ASSEMBLY FACTOR 8"/>
    <property type="match status" value="1"/>
</dbReference>
<dbReference type="EMBL" id="JAGXEW010000014">
    <property type="protein sequence ID" value="KAK1163752.1"/>
    <property type="molecule type" value="Genomic_DNA"/>
</dbReference>
<evidence type="ECO:0000313" key="2">
    <source>
        <dbReference type="Proteomes" id="UP001230051"/>
    </source>
</evidence>
<dbReference type="GO" id="GO:0032981">
    <property type="term" value="P:mitochondrial respiratory chain complex I assembly"/>
    <property type="evidence" value="ECO:0007669"/>
    <property type="project" value="InterPro"/>
</dbReference>
<dbReference type="GO" id="GO:0005739">
    <property type="term" value="C:mitochondrion"/>
    <property type="evidence" value="ECO:0007669"/>
    <property type="project" value="InterPro"/>
</dbReference>
<dbReference type="InterPro" id="IPR034595">
    <property type="entry name" value="NDUFAF8"/>
</dbReference>